<feature type="compositionally biased region" description="Pro residues" evidence="1">
    <location>
        <begin position="260"/>
        <end position="271"/>
    </location>
</feature>
<evidence type="ECO:0000313" key="3">
    <source>
        <dbReference type="Proteomes" id="UP000305921"/>
    </source>
</evidence>
<feature type="compositionally biased region" description="Low complexity" evidence="1">
    <location>
        <begin position="383"/>
        <end position="395"/>
    </location>
</feature>
<protein>
    <recommendedName>
        <fullName evidence="4">WXG100 family type VII secretion target</fullName>
    </recommendedName>
</protein>
<dbReference type="AlphaFoldDB" id="A0A5R9E097"/>
<feature type="compositionally biased region" description="Gly residues" evidence="1">
    <location>
        <begin position="290"/>
        <end position="300"/>
    </location>
</feature>
<dbReference type="Proteomes" id="UP000305921">
    <property type="component" value="Unassembled WGS sequence"/>
</dbReference>
<name>A0A5R9E097_9ACTN</name>
<reference evidence="2 3" key="1">
    <citation type="submission" date="2019-05" db="EMBL/GenBank/DDBJ databases">
        <title>Streptomyces marianii sp. nov., a novel marine actinomycete from southern coast of India.</title>
        <authorList>
            <person name="Iniyan A.M."/>
            <person name="Wink J."/>
            <person name="Ramprasad E."/>
            <person name="Ramana C.V."/>
            <person name="Bunk B."/>
            <person name="Sproer C."/>
            <person name="Joseph F.-J.R.S."/>
            <person name="Vincent S.G.P."/>
        </authorList>
    </citation>
    <scope>NUCLEOTIDE SEQUENCE [LARGE SCALE GENOMIC DNA]</scope>
    <source>
        <strain evidence="2 3">ICN19</strain>
    </source>
</reference>
<gene>
    <name evidence="2" type="ORF">FEF34_09610</name>
</gene>
<feature type="region of interest" description="Disordered" evidence="1">
    <location>
        <begin position="199"/>
        <end position="305"/>
    </location>
</feature>
<dbReference type="EMBL" id="VAWE01000001">
    <property type="protein sequence ID" value="TLQ43361.1"/>
    <property type="molecule type" value="Genomic_DNA"/>
</dbReference>
<evidence type="ECO:0000313" key="2">
    <source>
        <dbReference type="EMBL" id="TLQ43361.1"/>
    </source>
</evidence>
<dbReference type="RefSeq" id="WP_138052784.1">
    <property type="nucleotide sequence ID" value="NZ_VAWE01000001.1"/>
</dbReference>
<evidence type="ECO:0000256" key="1">
    <source>
        <dbReference type="SAM" id="MobiDB-lite"/>
    </source>
</evidence>
<feature type="compositionally biased region" description="Basic and acidic residues" evidence="1">
    <location>
        <begin position="152"/>
        <end position="168"/>
    </location>
</feature>
<comment type="caution">
    <text evidence="2">The sequence shown here is derived from an EMBL/GenBank/DDBJ whole genome shotgun (WGS) entry which is preliminary data.</text>
</comment>
<organism evidence="2 3">
    <name type="scientific">Streptomyces marianii</name>
    <dbReference type="NCBI Taxonomy" id="1817406"/>
    <lineage>
        <taxon>Bacteria</taxon>
        <taxon>Bacillati</taxon>
        <taxon>Actinomycetota</taxon>
        <taxon>Actinomycetes</taxon>
        <taxon>Kitasatosporales</taxon>
        <taxon>Streptomycetaceae</taxon>
        <taxon>Streptomyces</taxon>
    </lineage>
</organism>
<feature type="region of interest" description="Disordered" evidence="1">
    <location>
        <begin position="152"/>
        <end position="171"/>
    </location>
</feature>
<evidence type="ECO:0008006" key="4">
    <source>
        <dbReference type="Google" id="ProtNLM"/>
    </source>
</evidence>
<sequence>MAGSEFEGKSLDALYAMIASAKPGELTAVGDALEAAVPEIINIATDLRLYIDNVKWQGEGGDAFRVWGADMVSETLRLGDFTQVVASEMQRAGQALSEAKQAVPKPAGMCFADPEKEEARIEAETGPKLQEAIHQLERLSSYYQTTQDRIAAEPEPEFKPLEAQRSGERAYGTGVGAGSTYSSGAASYGGAQYSTTEAVSASSTSRGHATEQGIRPSAPPSAPEASVGTSLDSVGTLPPEPAVRPGQQVPTVPPMAGGPSTPPGPLLPPVAPVVGPQTGGGPSRAPSVPGGIGGPRGTGPLGALPPRVGGGEGIVGGKQMSGRASGSIGPRLPMGTVVGEERAGFGRGTGMPGYGAGMQGAPGVGTGAGGGRRLASQPGGTIGASAASGISGRGAFTPGGSGLVRPPGSTTSSQEDRRASAARPDYLSEDEETWAMGQRKIVPPVID</sequence>
<feature type="region of interest" description="Disordered" evidence="1">
    <location>
        <begin position="377"/>
        <end position="447"/>
    </location>
</feature>
<proteinExistence type="predicted"/>
<dbReference type="OrthoDB" id="4337967at2"/>
<keyword evidence="3" id="KW-1185">Reference proteome</keyword>
<accession>A0A5R9E097</accession>